<dbReference type="RefSeq" id="WP_095375407.1">
    <property type="nucleotide sequence ID" value="NZ_NCWY01000002.1"/>
</dbReference>
<dbReference type="Proteomes" id="UP000216867">
    <property type="component" value="Unassembled WGS sequence"/>
</dbReference>
<dbReference type="InterPro" id="IPR041664">
    <property type="entry name" value="AAA_16"/>
</dbReference>
<dbReference type="PROSITE" id="PS00622">
    <property type="entry name" value="HTH_LUXR_1"/>
    <property type="match status" value="1"/>
</dbReference>
<keyword evidence="1" id="KW-0805">Transcription regulation</keyword>
<evidence type="ECO:0000259" key="4">
    <source>
        <dbReference type="PROSITE" id="PS50043"/>
    </source>
</evidence>
<dbReference type="InterPro" id="IPR000792">
    <property type="entry name" value="Tscrpt_reg_LuxR_C"/>
</dbReference>
<dbReference type="InterPro" id="IPR036388">
    <property type="entry name" value="WH-like_DNA-bd_sf"/>
</dbReference>
<dbReference type="AlphaFoldDB" id="A0A269ZGG9"/>
<dbReference type="CDD" id="cd06170">
    <property type="entry name" value="LuxR_C_like"/>
    <property type="match status" value="1"/>
</dbReference>
<dbReference type="Gene3D" id="3.40.50.300">
    <property type="entry name" value="P-loop containing nucleotide triphosphate hydrolases"/>
    <property type="match status" value="1"/>
</dbReference>
<evidence type="ECO:0000313" key="6">
    <source>
        <dbReference type="Proteomes" id="UP000216867"/>
    </source>
</evidence>
<dbReference type="PANTHER" id="PTHR44688:SF16">
    <property type="entry name" value="DNA-BINDING TRANSCRIPTIONAL ACTIVATOR DEVR_DOSR"/>
    <property type="match status" value="1"/>
</dbReference>
<dbReference type="InterPro" id="IPR027417">
    <property type="entry name" value="P-loop_NTPase"/>
</dbReference>
<dbReference type="EMBL" id="NCWY01000002">
    <property type="protein sequence ID" value="PAK96884.1"/>
    <property type="molecule type" value="Genomic_DNA"/>
</dbReference>
<dbReference type="Pfam" id="PF00196">
    <property type="entry name" value="GerE"/>
    <property type="match status" value="1"/>
</dbReference>
<dbReference type="SMART" id="SM00421">
    <property type="entry name" value="HTH_LUXR"/>
    <property type="match status" value="1"/>
</dbReference>
<dbReference type="PANTHER" id="PTHR44688">
    <property type="entry name" value="DNA-BINDING TRANSCRIPTIONAL ACTIVATOR DEVR_DOSR"/>
    <property type="match status" value="1"/>
</dbReference>
<dbReference type="PROSITE" id="PS50043">
    <property type="entry name" value="HTH_LUXR_2"/>
    <property type="match status" value="1"/>
</dbReference>
<proteinExistence type="predicted"/>
<protein>
    <recommendedName>
        <fullName evidence="4">HTH luxR-type domain-containing protein</fullName>
    </recommendedName>
</protein>
<dbReference type="GO" id="GO:0006355">
    <property type="term" value="P:regulation of DNA-templated transcription"/>
    <property type="evidence" value="ECO:0007669"/>
    <property type="project" value="InterPro"/>
</dbReference>
<sequence length="852" mass="92970">MSEAGDRRDCFGRDGELAEISAALVGPGAVGVVVEGDTGVGKTSLIETVHAERGGRDLWVRGDRVLAESPFGAFGLAVDLADDEGTLLNRVVTLLTAGEEAPVVFVDDAHHLDDASVSVLSQLATDGEIRIAVTVQPGLDGRSPHFRELVADGLLRHVLLGPLHEDDVTAMLEHHLGGVVSRGVIDATMFLTTGVPVRVLELLRYARQWDRFRLRHGVWLLDRLDIAYDERVRDVISYHLARYSEEQRSALELVVLAGEVEVGLMLGAGYGEAADDLVAAGVIGLESRGSPVYVALESHSTETIRVTVPVGRSRRMFELVESAPGAPSQRSRMLRADWGLSCGARISLRDSIEAARIAIALGEWHRALRILRGVPFEAMDSQELFDLGRLYCDVNLVPVGLDILAKAVRSAQAPFLVLEAFIVWIFRDVGRESPSLSVDDFLTALDRIEDAADGDGDVLAQIDLARVTLERVSRLTWARLSGDDVVDARWLSAEGVSETLRASIAIAFATKELERGRGEDVLALLEETESTMTTVGTPLIMLDCFRTWAMLQAGRREEVKLGLGEVRSQDLAFLAASSGPRDLVLARILGQEGRWAESAGRAAAAVEAFEYWNQQQFMAFALAQAEYSAMMSGNAEAADDFDARFVRLPVANVYLEGGRARGLRLVARAVLTGEQSYLDALDGVLAEAEADHEIALAMRLRLELLRHFGLYDAEAILSLAAVAGERDRRRFGALGAALRDEEPEALMTVADDLDAIGPDLAERCRDIAESWRAEPPTHTQRAQEQAVELTNRERQISRLIVAGLSNAEIAEELGVAVRTVEGHTYRMYRKLGITSRSEVAEALSRLRAEWPA</sequence>
<name>A0A269ZGG9_9MICO</name>
<dbReference type="SUPFAM" id="SSF46894">
    <property type="entry name" value="C-terminal effector domain of the bipartite response regulators"/>
    <property type="match status" value="1"/>
</dbReference>
<keyword evidence="2" id="KW-0238">DNA-binding</keyword>
<reference evidence="5 6" key="1">
    <citation type="submission" date="2017-04" db="EMBL/GenBank/DDBJ databases">
        <title>Kefir bacterial isolates.</title>
        <authorList>
            <person name="Kim Y."/>
            <person name="Blasche S."/>
            <person name="Patil K.R."/>
        </authorList>
    </citation>
    <scope>NUCLEOTIDE SEQUENCE [LARGE SCALE GENOMIC DNA]</scope>
    <source>
        <strain evidence="5 6">OG2</strain>
    </source>
</reference>
<dbReference type="GO" id="GO:0003677">
    <property type="term" value="F:DNA binding"/>
    <property type="evidence" value="ECO:0007669"/>
    <property type="project" value="UniProtKB-KW"/>
</dbReference>
<organism evidence="5 6">
    <name type="scientific">Brevibacterium casei</name>
    <dbReference type="NCBI Taxonomy" id="33889"/>
    <lineage>
        <taxon>Bacteria</taxon>
        <taxon>Bacillati</taxon>
        <taxon>Actinomycetota</taxon>
        <taxon>Actinomycetes</taxon>
        <taxon>Micrococcales</taxon>
        <taxon>Brevibacteriaceae</taxon>
        <taxon>Brevibacterium</taxon>
    </lineage>
</organism>
<evidence type="ECO:0000256" key="1">
    <source>
        <dbReference type="ARBA" id="ARBA00023015"/>
    </source>
</evidence>
<feature type="domain" description="HTH luxR-type" evidence="4">
    <location>
        <begin position="782"/>
        <end position="847"/>
    </location>
</feature>
<evidence type="ECO:0000256" key="3">
    <source>
        <dbReference type="ARBA" id="ARBA00023163"/>
    </source>
</evidence>
<gene>
    <name evidence="5" type="ORF">B8X04_02985</name>
</gene>
<comment type="caution">
    <text evidence="5">The sequence shown here is derived from an EMBL/GenBank/DDBJ whole genome shotgun (WGS) entry which is preliminary data.</text>
</comment>
<dbReference type="PROSITE" id="PS00675">
    <property type="entry name" value="SIGMA54_INTERACT_1"/>
    <property type="match status" value="1"/>
</dbReference>
<accession>A0A269ZGG9</accession>
<dbReference type="SUPFAM" id="SSF52540">
    <property type="entry name" value="P-loop containing nucleoside triphosphate hydrolases"/>
    <property type="match status" value="1"/>
</dbReference>
<keyword evidence="3" id="KW-0804">Transcription</keyword>
<evidence type="ECO:0000256" key="2">
    <source>
        <dbReference type="ARBA" id="ARBA00023125"/>
    </source>
</evidence>
<dbReference type="InterPro" id="IPR016032">
    <property type="entry name" value="Sig_transdc_resp-reg_C-effctor"/>
</dbReference>
<evidence type="ECO:0000313" key="5">
    <source>
        <dbReference type="EMBL" id="PAK96884.1"/>
    </source>
</evidence>
<dbReference type="PRINTS" id="PR00038">
    <property type="entry name" value="HTHLUXR"/>
</dbReference>
<dbReference type="Gene3D" id="1.10.10.10">
    <property type="entry name" value="Winged helix-like DNA-binding domain superfamily/Winged helix DNA-binding domain"/>
    <property type="match status" value="1"/>
</dbReference>
<dbReference type="InterPro" id="IPR025662">
    <property type="entry name" value="Sigma_54_int_dom_ATP-bd_1"/>
</dbReference>
<dbReference type="Pfam" id="PF13191">
    <property type="entry name" value="AAA_16"/>
    <property type="match status" value="1"/>
</dbReference>